<organism evidence="2">
    <name type="scientific">gut metagenome</name>
    <dbReference type="NCBI Taxonomy" id="749906"/>
    <lineage>
        <taxon>unclassified sequences</taxon>
        <taxon>metagenomes</taxon>
        <taxon>organismal metagenomes</taxon>
    </lineage>
</organism>
<dbReference type="AlphaFoldDB" id="J9GJ68"/>
<name>J9GJ68_9ZZZZ</name>
<sequence>MYHARLPHVPFQTAHRRLYPAIGTRKFSARIVRISSNLPVDSFWSLCSCRSPAVGTLLSERRTQGKGDSRLAYPPTRSHSHGDSPRRSGGTSLFLLGNGRGMLCQGAGNPHQV</sequence>
<accession>J9GJ68</accession>
<dbReference type="EMBL" id="AMCI01003732">
    <property type="protein sequence ID" value="EJW99609.1"/>
    <property type="molecule type" value="Genomic_DNA"/>
</dbReference>
<protein>
    <submittedName>
        <fullName evidence="2">Uncharacterized protein</fullName>
    </submittedName>
</protein>
<proteinExistence type="predicted"/>
<feature type="region of interest" description="Disordered" evidence="1">
    <location>
        <begin position="58"/>
        <end position="94"/>
    </location>
</feature>
<comment type="caution">
    <text evidence="2">The sequence shown here is derived from an EMBL/GenBank/DDBJ whole genome shotgun (WGS) entry which is preliminary data.</text>
</comment>
<evidence type="ECO:0000256" key="1">
    <source>
        <dbReference type="SAM" id="MobiDB-lite"/>
    </source>
</evidence>
<gene>
    <name evidence="2" type="ORF">EVA_12290</name>
</gene>
<feature type="compositionally biased region" description="Basic and acidic residues" evidence="1">
    <location>
        <begin position="59"/>
        <end position="69"/>
    </location>
</feature>
<evidence type="ECO:0000313" key="2">
    <source>
        <dbReference type="EMBL" id="EJW99609.1"/>
    </source>
</evidence>
<reference evidence="2" key="1">
    <citation type="journal article" date="2012" name="PLoS ONE">
        <title>Gene sets for utilization of primary and secondary nutrition supplies in the distal gut of endangered iberian lynx.</title>
        <authorList>
            <person name="Alcaide M."/>
            <person name="Messina E."/>
            <person name="Richter M."/>
            <person name="Bargiela R."/>
            <person name="Peplies J."/>
            <person name="Huws S.A."/>
            <person name="Newbold C.J."/>
            <person name="Golyshin P.N."/>
            <person name="Simon M.A."/>
            <person name="Lopez G."/>
            <person name="Yakimov M.M."/>
            <person name="Ferrer M."/>
        </authorList>
    </citation>
    <scope>NUCLEOTIDE SEQUENCE</scope>
</reference>